<feature type="compositionally biased region" description="Basic residues" evidence="2">
    <location>
        <begin position="102"/>
        <end position="115"/>
    </location>
</feature>
<protein>
    <submittedName>
        <fullName evidence="3">Uncharacterized protein</fullName>
    </submittedName>
</protein>
<dbReference type="AlphaFoldDB" id="A0A1E7FQU4"/>
<dbReference type="InParanoid" id="A0A1E7FQU4"/>
<feature type="region of interest" description="Disordered" evidence="2">
    <location>
        <begin position="1"/>
        <end position="116"/>
    </location>
</feature>
<dbReference type="GO" id="GO:0005634">
    <property type="term" value="C:nucleus"/>
    <property type="evidence" value="ECO:0007669"/>
    <property type="project" value="TreeGrafter"/>
</dbReference>
<dbReference type="KEGG" id="fcy:FRACYDRAFT_224679"/>
<proteinExistence type="inferred from homology"/>
<dbReference type="Pfam" id="PF13862">
    <property type="entry name" value="BCCIP"/>
    <property type="match status" value="1"/>
</dbReference>
<organism evidence="3 4">
    <name type="scientific">Fragilariopsis cylindrus CCMP1102</name>
    <dbReference type="NCBI Taxonomy" id="635003"/>
    <lineage>
        <taxon>Eukaryota</taxon>
        <taxon>Sar</taxon>
        <taxon>Stramenopiles</taxon>
        <taxon>Ochrophyta</taxon>
        <taxon>Bacillariophyta</taxon>
        <taxon>Bacillariophyceae</taxon>
        <taxon>Bacillariophycidae</taxon>
        <taxon>Bacillariales</taxon>
        <taxon>Bacillariaceae</taxon>
        <taxon>Fragilariopsis</taxon>
    </lineage>
</organism>
<accession>A0A1E7FQU4</accession>
<sequence length="370" mass="41615">MIAAKANNNNNNDSDDDSSESSSDDEGDLVLEGVLVRNPDASDSSSSDDDDDDDDGPLSSSEDEGEDEEEDSKPPASKKQKQQKQQDNNNNKKDDENPTTKTTKKQKNKKHKKQKKGPEIVPMEFTFCDMNKKFFHGIKALLTSSSPIYLSCNSSNLTDLMITNVAIGTVISTIYEYKNGMVHDPEYDNVVYGFASVLNVTTHQHTESINYLKKICLQKCPSSKKQELEIVLSGTTKRPCGFLFQCRMVNLPLEIVDVLHSQLLLDMDHAINNTNTNNNNCKDHEEQQRKALDYGVFIRIAPTYKEGTTGTYYKYFDDEILANHSEYTYEIELPKTYGMEETPYCTVIVLTKLGHRSAIQNLKNMVNGGL</sequence>
<keyword evidence="4" id="KW-1185">Reference proteome</keyword>
<evidence type="ECO:0000313" key="3">
    <source>
        <dbReference type="EMBL" id="OEU20163.1"/>
    </source>
</evidence>
<dbReference type="OrthoDB" id="27543at2759"/>
<evidence type="ECO:0000313" key="4">
    <source>
        <dbReference type="Proteomes" id="UP000095751"/>
    </source>
</evidence>
<feature type="compositionally biased region" description="Acidic residues" evidence="2">
    <location>
        <begin position="13"/>
        <end position="29"/>
    </location>
</feature>
<dbReference type="InterPro" id="IPR025602">
    <property type="entry name" value="BCP1_family"/>
</dbReference>
<dbReference type="PANTHER" id="PTHR13261:SF0">
    <property type="entry name" value="BRCA2 AND CDKN1A-INTERACTING PROTEIN"/>
    <property type="match status" value="1"/>
</dbReference>
<dbReference type="PANTHER" id="PTHR13261">
    <property type="entry name" value="BRCA2 AND CDKN1A INTERACTING PROTEIN"/>
    <property type="match status" value="1"/>
</dbReference>
<reference evidence="3 4" key="1">
    <citation type="submission" date="2016-09" db="EMBL/GenBank/DDBJ databases">
        <title>Extensive genetic diversity and differential bi-allelic expression allows diatom success in the polar Southern Ocean.</title>
        <authorList>
            <consortium name="DOE Joint Genome Institute"/>
            <person name="Mock T."/>
            <person name="Otillar R.P."/>
            <person name="Strauss J."/>
            <person name="Dupont C."/>
            <person name="Frickenhaus S."/>
            <person name="Maumus F."/>
            <person name="Mcmullan M."/>
            <person name="Sanges R."/>
            <person name="Schmutz J."/>
            <person name="Toseland A."/>
            <person name="Valas R."/>
            <person name="Veluchamy A."/>
            <person name="Ward B.J."/>
            <person name="Allen A."/>
            <person name="Barry K."/>
            <person name="Falciatore A."/>
            <person name="Ferrante M."/>
            <person name="Fortunato A.E."/>
            <person name="Gloeckner G."/>
            <person name="Gruber A."/>
            <person name="Hipkin R."/>
            <person name="Janech M."/>
            <person name="Kroth P."/>
            <person name="Leese F."/>
            <person name="Lindquist E."/>
            <person name="Lyon B.R."/>
            <person name="Martin J."/>
            <person name="Mayer C."/>
            <person name="Parker M."/>
            <person name="Quesneville H."/>
            <person name="Raymond J."/>
            <person name="Uhlig C."/>
            <person name="Valentin K.U."/>
            <person name="Worden A.Z."/>
            <person name="Armbrust E.V."/>
            <person name="Bowler C."/>
            <person name="Green B."/>
            <person name="Moulton V."/>
            <person name="Van Oosterhout C."/>
            <person name="Grigoriev I."/>
        </authorList>
    </citation>
    <scope>NUCLEOTIDE SEQUENCE [LARGE SCALE GENOMIC DNA]</scope>
    <source>
        <strain evidence="3 4">CCMP1102</strain>
    </source>
</reference>
<dbReference type="Proteomes" id="UP000095751">
    <property type="component" value="Unassembled WGS sequence"/>
</dbReference>
<gene>
    <name evidence="3" type="ORF">FRACYDRAFT_224679</name>
</gene>
<evidence type="ECO:0000256" key="1">
    <source>
        <dbReference type="ARBA" id="ARBA00006781"/>
    </source>
</evidence>
<feature type="compositionally biased region" description="Acidic residues" evidence="2">
    <location>
        <begin position="46"/>
        <end position="71"/>
    </location>
</feature>
<dbReference type="EMBL" id="KV784355">
    <property type="protein sequence ID" value="OEU20163.1"/>
    <property type="molecule type" value="Genomic_DNA"/>
</dbReference>
<comment type="similarity">
    <text evidence="1">Belongs to the BCP1 family.</text>
</comment>
<name>A0A1E7FQU4_9STRA</name>
<evidence type="ECO:0000256" key="2">
    <source>
        <dbReference type="SAM" id="MobiDB-lite"/>
    </source>
</evidence>